<evidence type="ECO:0000313" key="1">
    <source>
        <dbReference type="EMBL" id="AFU99719.1"/>
    </source>
</evidence>
<dbReference type="Proteomes" id="UP000000466">
    <property type="component" value="Chromosome"/>
</dbReference>
<dbReference type="RefSeq" id="WP_015047883.1">
    <property type="nucleotide sequence ID" value="NC_018868.3"/>
</dbReference>
<dbReference type="Pfam" id="PF10707">
    <property type="entry name" value="YrbL-PhoP_reg"/>
    <property type="match status" value="1"/>
</dbReference>
<accession>K4KKR0</accession>
<dbReference type="eggNOG" id="ENOG5033I2C">
    <property type="taxonomic scope" value="Bacteria"/>
</dbReference>
<name>K4KKR0_SIMAS</name>
<organism evidence="1 2">
    <name type="scientific">Simiduia agarivorans (strain DSM 21679 / JCM 13881 / BCRC 17597 / SA1)</name>
    <dbReference type="NCBI Taxonomy" id="1117647"/>
    <lineage>
        <taxon>Bacteria</taxon>
        <taxon>Pseudomonadati</taxon>
        <taxon>Pseudomonadota</taxon>
        <taxon>Gammaproteobacteria</taxon>
        <taxon>Cellvibrionales</taxon>
        <taxon>Cellvibrionaceae</taxon>
        <taxon>Simiduia</taxon>
    </lineage>
</organism>
<sequence length="368" mass="41715">MTDAPGFCLLAADPSFEPTAAISLTGLCRRLTQHHRILFIGPRAVFAELPPGPNLECLDIATLDDDKLVNAIQQFAPRITHALGRPAWSRLKRIQHRLYSASALSPDHREPVPADAQFADLLLVPAPGSAQHPNLMQLPTASADRFRESLSKIYDETVVALLAGFQPHHWYHYRVIAKGANRVCVHADDNSHQCLKFLTAKGATATVDPNTQEWAAYQRWQQRSDARFSDFFSPCVAMESTPHGEALRCELVCSDDGSLARPIYYYFSHQAPFSQAALHRALDQFEQYVHINRLPLFDLNAGNLLVVIDSKATPRLVCADAKSLDARKELLPLSRWFEWARRRKVNRRFQRLHQRIDQRWPDTEEKTP</sequence>
<reference evidence="1 2" key="1">
    <citation type="journal article" date="2013" name="Genome Announc.">
        <title>Complete genome sequence of Simiduia agarivorans SA1(T), a marine bacterium able to degrade a variety of polysaccharides.</title>
        <authorList>
            <person name="Lin S.Y."/>
            <person name="Shieh W.Y."/>
            <person name="Chen J.S."/>
            <person name="Tang S.L."/>
        </authorList>
    </citation>
    <scope>NUCLEOTIDE SEQUENCE [LARGE SCALE GENOMIC DNA]</scope>
    <source>
        <strain evidence="2">DSM 21679 / JCM 13881 / BCRC 17597 / SA1</strain>
    </source>
</reference>
<dbReference type="AlphaFoldDB" id="K4KKR0"/>
<dbReference type="HOGENOM" id="CLU_752048_0_0_6"/>
<dbReference type="EMBL" id="CP003746">
    <property type="protein sequence ID" value="AFU99719.1"/>
    <property type="molecule type" value="Genomic_DNA"/>
</dbReference>
<dbReference type="KEGG" id="saga:M5M_12835"/>
<keyword evidence="2" id="KW-1185">Reference proteome</keyword>
<proteinExistence type="predicted"/>
<dbReference type="InterPro" id="IPR019647">
    <property type="entry name" value="PhoP_reg_network_YrbL"/>
</dbReference>
<evidence type="ECO:0000313" key="2">
    <source>
        <dbReference type="Proteomes" id="UP000000466"/>
    </source>
</evidence>
<dbReference type="STRING" id="1117647.M5M_12835"/>
<gene>
    <name evidence="1" type="ordered locus">M5M_12835</name>
</gene>
<protein>
    <submittedName>
        <fullName evidence="1">Uncharacterized protein</fullName>
    </submittedName>
</protein>